<dbReference type="Gene3D" id="3.40.50.300">
    <property type="entry name" value="P-loop containing nucleotide triphosphate hydrolases"/>
    <property type="match status" value="2"/>
</dbReference>
<evidence type="ECO:0000259" key="4">
    <source>
        <dbReference type="PROSITE" id="PS50893"/>
    </source>
</evidence>
<comment type="caution">
    <text evidence="6">The sequence shown here is derived from an EMBL/GenBank/DDBJ whole genome shotgun (WGS) entry which is preliminary data.</text>
</comment>
<sequence>MNRKKADLEVKSSLTRIAIVNSDRCKPKNCGQPCKKSCPVVKQGKQCIVVEPTSKIAEISEILCIGCGICVKKCPYGAIQIINLPSNLEKDTTHRYSANSFKLHRLPTPRLGSVLGLVGTNGIGKSTALKILANKLKPNLGNFKNTPDWPTILNYFRGSELQNYFTKILEEKFKAIIKPQYVDQIPRAIKEDALVSDLLKKQCQRDNLDEIVQQLELGKLLNRHVHELSGGELQRFAIAVAAVQNADIYMFDEPSSYLDVRQRLQAAKVIRDLVKDTNYVLVVEHDLAVLDYLSDLVCVLYGVPGAYGVVTLPSGVREGINIFLDGFVPTENMRFRDTSLSFKVTEQIEREEVGRAGTYSYPQMNKTLRDFKLTVEKGEFTDSEIIVLLGENGTGKTTLIRMLAGNLKPDDDEVEVPELSISYKPQKIAPKYEGTVMSLLLEKIPDMVHHPTFKTDVLNPLQMERLLDLEVQNLSGGELQRVALTMCLGKPANVYLIDEPSAYLDSEQRLHAAKVIKRHILHSKKTAFIVEHDFMMATYLADRVIVFEGEPARKAVANAPQSLLDGMNQFLRQLDITFRRDNESHRPRINKKDSVKDSEQKKSGNFFFLEDAN</sequence>
<dbReference type="FunFam" id="3.40.50.300:FF:000152">
    <property type="entry name" value="ATP-binding cassette, sub-family E, member 1"/>
    <property type="match status" value="1"/>
</dbReference>
<dbReference type="Proteomes" id="UP001201812">
    <property type="component" value="Unassembled WGS sequence"/>
</dbReference>
<gene>
    <name evidence="6" type="ORF">DdX_01322</name>
</gene>
<organism evidence="6 7">
    <name type="scientific">Ditylenchus destructor</name>
    <dbReference type="NCBI Taxonomy" id="166010"/>
    <lineage>
        <taxon>Eukaryota</taxon>
        <taxon>Metazoa</taxon>
        <taxon>Ecdysozoa</taxon>
        <taxon>Nematoda</taxon>
        <taxon>Chromadorea</taxon>
        <taxon>Rhabditida</taxon>
        <taxon>Tylenchina</taxon>
        <taxon>Tylenchomorpha</taxon>
        <taxon>Sphaerularioidea</taxon>
        <taxon>Anguinidae</taxon>
        <taxon>Anguininae</taxon>
        <taxon>Ditylenchus</taxon>
    </lineage>
</organism>
<feature type="domain" description="4Fe-4S ferredoxin-type" evidence="5">
    <location>
        <begin position="55"/>
        <end position="84"/>
    </location>
</feature>
<evidence type="ECO:0000256" key="2">
    <source>
        <dbReference type="ARBA" id="ARBA00022840"/>
    </source>
</evidence>
<dbReference type="Pfam" id="PF04068">
    <property type="entry name" value="Fer4_RLI"/>
    <property type="match status" value="1"/>
</dbReference>
<dbReference type="InterPro" id="IPR003593">
    <property type="entry name" value="AAA+_ATPase"/>
</dbReference>
<dbReference type="PROSITE" id="PS50893">
    <property type="entry name" value="ABC_TRANSPORTER_2"/>
    <property type="match status" value="2"/>
</dbReference>
<protein>
    <submittedName>
        <fullName evidence="6">ABC transporter domain-containing protein</fullName>
    </submittedName>
</protein>
<dbReference type="PROSITE" id="PS51379">
    <property type="entry name" value="4FE4S_FER_2"/>
    <property type="match status" value="1"/>
</dbReference>
<dbReference type="AlphaFoldDB" id="A0AAD4NF96"/>
<dbReference type="EMBL" id="JAKKPZ010000001">
    <property type="protein sequence ID" value="KAI1729102.1"/>
    <property type="molecule type" value="Genomic_DNA"/>
</dbReference>
<dbReference type="SUPFAM" id="SSF52540">
    <property type="entry name" value="P-loop containing nucleoside triphosphate hydrolases"/>
    <property type="match status" value="2"/>
</dbReference>
<dbReference type="InterPro" id="IPR003439">
    <property type="entry name" value="ABC_transporter-like_ATP-bd"/>
</dbReference>
<keyword evidence="2" id="KW-0067">ATP-binding</keyword>
<dbReference type="PRINTS" id="PR01868">
    <property type="entry name" value="ABCEFAMILY"/>
</dbReference>
<evidence type="ECO:0000256" key="3">
    <source>
        <dbReference type="ARBA" id="ARBA00061689"/>
    </source>
</evidence>
<dbReference type="SMART" id="SM00382">
    <property type="entry name" value="AAA"/>
    <property type="match status" value="2"/>
</dbReference>
<dbReference type="InterPro" id="IPR017896">
    <property type="entry name" value="4Fe4S_Fe-S-bd"/>
</dbReference>
<dbReference type="GO" id="GO:0006412">
    <property type="term" value="P:translation"/>
    <property type="evidence" value="ECO:0007669"/>
    <property type="project" value="UniProtKB-ARBA"/>
</dbReference>
<dbReference type="InterPro" id="IPR034348">
    <property type="entry name" value="RLI_dom_1"/>
</dbReference>
<name>A0AAD4NF96_9BILA</name>
<dbReference type="GO" id="GO:0060255">
    <property type="term" value="P:regulation of macromolecule metabolic process"/>
    <property type="evidence" value="ECO:0007669"/>
    <property type="project" value="UniProtKB-ARBA"/>
</dbReference>
<feature type="domain" description="ABC transporter" evidence="4">
    <location>
        <begin position="79"/>
        <end position="326"/>
    </location>
</feature>
<evidence type="ECO:0000256" key="1">
    <source>
        <dbReference type="ARBA" id="ARBA00022741"/>
    </source>
</evidence>
<dbReference type="PANTHER" id="PTHR19248">
    <property type="entry name" value="ATP-BINDING TRANSPORT PROTEIN-RELATED"/>
    <property type="match status" value="1"/>
</dbReference>
<evidence type="ECO:0000259" key="5">
    <source>
        <dbReference type="PROSITE" id="PS51379"/>
    </source>
</evidence>
<dbReference type="InterPro" id="IPR017900">
    <property type="entry name" value="4Fe4S_Fe_S_CS"/>
</dbReference>
<dbReference type="FunFam" id="3.40.50.300:FF:000144">
    <property type="entry name" value="ATP-binding cassette sub-family E member 1"/>
    <property type="match status" value="1"/>
</dbReference>
<evidence type="ECO:0000313" key="7">
    <source>
        <dbReference type="Proteomes" id="UP001201812"/>
    </source>
</evidence>
<dbReference type="GO" id="GO:0005737">
    <property type="term" value="C:cytoplasm"/>
    <property type="evidence" value="ECO:0007669"/>
    <property type="project" value="UniProtKB-ARBA"/>
</dbReference>
<dbReference type="PROSITE" id="PS00198">
    <property type="entry name" value="4FE4S_FER_1"/>
    <property type="match status" value="1"/>
</dbReference>
<dbReference type="Pfam" id="PF00005">
    <property type="entry name" value="ABC_tran"/>
    <property type="match status" value="2"/>
</dbReference>
<dbReference type="Pfam" id="PF00037">
    <property type="entry name" value="Fer4"/>
    <property type="match status" value="1"/>
</dbReference>
<dbReference type="GO" id="GO:0005524">
    <property type="term" value="F:ATP binding"/>
    <property type="evidence" value="ECO:0007669"/>
    <property type="project" value="UniProtKB-KW"/>
</dbReference>
<comment type="similarity">
    <text evidence="3">Belongs to the ABC transporter superfamily. ABCE family.</text>
</comment>
<dbReference type="GO" id="GO:0016887">
    <property type="term" value="F:ATP hydrolysis activity"/>
    <property type="evidence" value="ECO:0007669"/>
    <property type="project" value="InterPro"/>
</dbReference>
<evidence type="ECO:0000313" key="6">
    <source>
        <dbReference type="EMBL" id="KAI1729102.1"/>
    </source>
</evidence>
<dbReference type="NCBIfam" id="NF009945">
    <property type="entry name" value="PRK13409.1"/>
    <property type="match status" value="1"/>
</dbReference>
<keyword evidence="7" id="KW-1185">Reference proteome</keyword>
<dbReference type="InterPro" id="IPR007209">
    <property type="entry name" value="RNaseL-inhib-like_metal-bd_dom"/>
</dbReference>
<feature type="domain" description="ABC transporter" evidence="4">
    <location>
        <begin position="348"/>
        <end position="574"/>
    </location>
</feature>
<dbReference type="InterPro" id="IPR017871">
    <property type="entry name" value="ABC_transporter-like_CS"/>
</dbReference>
<dbReference type="CDD" id="cd03236">
    <property type="entry name" value="ABC_RNaseL_inhibitor_domain1"/>
    <property type="match status" value="1"/>
</dbReference>
<dbReference type="InterPro" id="IPR013283">
    <property type="entry name" value="RLI1"/>
</dbReference>
<accession>A0AAD4NF96</accession>
<keyword evidence="1" id="KW-0547">Nucleotide-binding</keyword>
<dbReference type="SUPFAM" id="SSF54862">
    <property type="entry name" value="4Fe-4S ferredoxins"/>
    <property type="match status" value="1"/>
</dbReference>
<reference evidence="6" key="1">
    <citation type="submission" date="2022-01" db="EMBL/GenBank/DDBJ databases">
        <title>Genome Sequence Resource for Two Populations of Ditylenchus destructor, the Migratory Endoparasitic Phytonematode.</title>
        <authorList>
            <person name="Zhang H."/>
            <person name="Lin R."/>
            <person name="Xie B."/>
        </authorList>
    </citation>
    <scope>NUCLEOTIDE SEQUENCE</scope>
    <source>
        <strain evidence="6">BazhouSP</strain>
    </source>
</reference>
<proteinExistence type="inferred from homology"/>
<dbReference type="PROSITE" id="PS00211">
    <property type="entry name" value="ABC_TRANSPORTER_1"/>
    <property type="match status" value="1"/>
</dbReference>
<dbReference type="InterPro" id="IPR027417">
    <property type="entry name" value="P-loop_NTPase"/>
</dbReference>